<feature type="transmembrane region" description="Helical" evidence="1">
    <location>
        <begin position="40"/>
        <end position="66"/>
    </location>
</feature>
<reference evidence="2" key="1">
    <citation type="submission" date="2020-04" db="EMBL/GenBank/DDBJ databases">
        <authorList>
            <person name="Chiriac C."/>
            <person name="Salcher M."/>
            <person name="Ghai R."/>
            <person name="Kavagutti S V."/>
        </authorList>
    </citation>
    <scope>NUCLEOTIDE SEQUENCE</scope>
</reference>
<feature type="transmembrane region" description="Helical" evidence="1">
    <location>
        <begin position="86"/>
        <end position="104"/>
    </location>
</feature>
<accession>A0A6J5N2D3</accession>
<dbReference type="EMBL" id="LR796527">
    <property type="protein sequence ID" value="CAB4150059.1"/>
    <property type="molecule type" value="Genomic_DNA"/>
</dbReference>
<sequence>MKRLLSLPMLAFVFLMTFVISAFAQDVSIPADPTTNADVIQALLDLIGGKAGAGTLAIVLGVAQLLMKFLLSPLFDGLKIDPKYKFLSYVVLTLVLSVVGMMVGPAAVSFVEAISSGAVLLLVSQYGYRIYELFIEKKAA</sequence>
<keyword evidence="1" id="KW-0812">Transmembrane</keyword>
<evidence type="ECO:0000313" key="2">
    <source>
        <dbReference type="EMBL" id="CAB4150059.1"/>
    </source>
</evidence>
<gene>
    <name evidence="2" type="ORF">UFOVP558_68</name>
</gene>
<keyword evidence="1" id="KW-1133">Transmembrane helix</keyword>
<keyword evidence="1" id="KW-0472">Membrane</keyword>
<name>A0A6J5N2D3_9CAUD</name>
<evidence type="ECO:0000256" key="1">
    <source>
        <dbReference type="SAM" id="Phobius"/>
    </source>
</evidence>
<protein>
    <submittedName>
        <fullName evidence="2">Uncharacterized protein</fullName>
    </submittedName>
</protein>
<proteinExistence type="predicted"/>
<organism evidence="2">
    <name type="scientific">uncultured Caudovirales phage</name>
    <dbReference type="NCBI Taxonomy" id="2100421"/>
    <lineage>
        <taxon>Viruses</taxon>
        <taxon>Duplodnaviria</taxon>
        <taxon>Heunggongvirae</taxon>
        <taxon>Uroviricota</taxon>
        <taxon>Caudoviricetes</taxon>
        <taxon>Peduoviridae</taxon>
        <taxon>Maltschvirus</taxon>
        <taxon>Maltschvirus maltsch</taxon>
    </lineage>
</organism>
<feature type="transmembrane region" description="Helical" evidence="1">
    <location>
        <begin position="110"/>
        <end position="128"/>
    </location>
</feature>